<keyword evidence="1" id="KW-0812">Transmembrane</keyword>
<feature type="transmembrane region" description="Helical" evidence="1">
    <location>
        <begin position="213"/>
        <end position="231"/>
    </location>
</feature>
<keyword evidence="4" id="KW-1185">Reference proteome</keyword>
<dbReference type="OrthoDB" id="2637653at2759"/>
<sequence>MIFNSVVGRAGLKADNYGNLTSDLACAATAFLVWDMLIHLDEEVEYIWRGPHSWVKWAYVFIRHVPYLVQCSILVGLVAMAAKGHVYEMVQCKAWIAYQLGANEVLTVVVEIILIVRIYAMYNRNWIVTTAVYVLFVAEIVAMCTILALTVPKFEFTRQCLITSTPNLFLSYWTISLAFETVLFLLTLYKFFSVLEITQFHRQPIMVTLVRDGTWAYAIIFAIMLLNTLMYELEKNTLAGICYFWELSVMSYAGSHVLLNLRRLAMDPRRHRSIVSFSTQFVSAGGTFSELHFGSAGEETTVIELETMHREHVD</sequence>
<gene>
    <name evidence="3" type="ORF">L227DRAFT_649665</name>
</gene>
<feature type="domain" description="DUF6533" evidence="2">
    <location>
        <begin position="25"/>
        <end position="66"/>
    </location>
</feature>
<feature type="transmembrane region" description="Helical" evidence="1">
    <location>
        <begin position="243"/>
        <end position="261"/>
    </location>
</feature>
<name>A0A5C2SQJ2_9APHY</name>
<keyword evidence="1" id="KW-0472">Membrane</keyword>
<dbReference type="InterPro" id="IPR045340">
    <property type="entry name" value="DUF6533"/>
</dbReference>
<evidence type="ECO:0000259" key="2">
    <source>
        <dbReference type="Pfam" id="PF20151"/>
    </source>
</evidence>
<dbReference type="EMBL" id="ML122252">
    <property type="protein sequence ID" value="RPD65624.1"/>
    <property type="molecule type" value="Genomic_DNA"/>
</dbReference>
<keyword evidence="1" id="KW-1133">Transmembrane helix</keyword>
<organism evidence="3 4">
    <name type="scientific">Lentinus tigrinus ALCF2SS1-6</name>
    <dbReference type="NCBI Taxonomy" id="1328759"/>
    <lineage>
        <taxon>Eukaryota</taxon>
        <taxon>Fungi</taxon>
        <taxon>Dikarya</taxon>
        <taxon>Basidiomycota</taxon>
        <taxon>Agaricomycotina</taxon>
        <taxon>Agaricomycetes</taxon>
        <taxon>Polyporales</taxon>
        <taxon>Polyporaceae</taxon>
        <taxon>Lentinus</taxon>
    </lineage>
</organism>
<dbReference type="AlphaFoldDB" id="A0A5C2SQJ2"/>
<feature type="transmembrane region" description="Helical" evidence="1">
    <location>
        <begin position="94"/>
        <end position="119"/>
    </location>
</feature>
<dbReference type="STRING" id="1328759.A0A5C2SQJ2"/>
<dbReference type="Proteomes" id="UP000313359">
    <property type="component" value="Unassembled WGS sequence"/>
</dbReference>
<reference evidence="3" key="1">
    <citation type="journal article" date="2018" name="Genome Biol. Evol.">
        <title>Genomics and development of Lentinus tigrinus, a white-rot wood-decaying mushroom with dimorphic fruiting bodies.</title>
        <authorList>
            <person name="Wu B."/>
            <person name="Xu Z."/>
            <person name="Knudson A."/>
            <person name="Carlson A."/>
            <person name="Chen N."/>
            <person name="Kovaka S."/>
            <person name="LaButti K."/>
            <person name="Lipzen A."/>
            <person name="Pennachio C."/>
            <person name="Riley R."/>
            <person name="Schakwitz W."/>
            <person name="Umezawa K."/>
            <person name="Ohm R.A."/>
            <person name="Grigoriev I.V."/>
            <person name="Nagy L.G."/>
            <person name="Gibbons J."/>
            <person name="Hibbett D."/>
        </authorList>
    </citation>
    <scope>NUCLEOTIDE SEQUENCE [LARGE SCALE GENOMIC DNA]</scope>
    <source>
        <strain evidence="3">ALCF2SS1-6</strain>
    </source>
</reference>
<evidence type="ECO:0000256" key="1">
    <source>
        <dbReference type="SAM" id="Phobius"/>
    </source>
</evidence>
<proteinExistence type="predicted"/>
<evidence type="ECO:0000313" key="3">
    <source>
        <dbReference type="EMBL" id="RPD65624.1"/>
    </source>
</evidence>
<feature type="transmembrane region" description="Helical" evidence="1">
    <location>
        <begin position="126"/>
        <end position="149"/>
    </location>
</feature>
<evidence type="ECO:0000313" key="4">
    <source>
        <dbReference type="Proteomes" id="UP000313359"/>
    </source>
</evidence>
<dbReference type="Pfam" id="PF20151">
    <property type="entry name" value="DUF6533"/>
    <property type="match status" value="1"/>
</dbReference>
<feature type="transmembrane region" description="Helical" evidence="1">
    <location>
        <begin position="61"/>
        <end position="82"/>
    </location>
</feature>
<accession>A0A5C2SQJ2</accession>
<feature type="transmembrane region" description="Helical" evidence="1">
    <location>
        <begin position="169"/>
        <end position="192"/>
    </location>
</feature>
<protein>
    <recommendedName>
        <fullName evidence="2">DUF6533 domain-containing protein</fullName>
    </recommendedName>
</protein>